<comment type="caution">
    <text evidence="14">The sequence shown here is derived from an EMBL/GenBank/DDBJ whole genome shotgun (WGS) entry which is preliminary data.</text>
</comment>
<keyword evidence="4 11" id="KW-0138">CF(0)</keyword>
<dbReference type="GO" id="GO:0005886">
    <property type="term" value="C:plasma membrane"/>
    <property type="evidence" value="ECO:0007669"/>
    <property type="project" value="UniProtKB-SubCell"/>
</dbReference>
<keyword evidence="5 11" id="KW-0812">Transmembrane</keyword>
<feature type="transmembrane region" description="Helical" evidence="11">
    <location>
        <begin position="279"/>
        <end position="298"/>
    </location>
</feature>
<feature type="transmembrane region" description="Helical" evidence="11">
    <location>
        <begin position="76"/>
        <end position="94"/>
    </location>
</feature>
<proteinExistence type="inferred from homology"/>
<dbReference type="HAMAP" id="MF_01393">
    <property type="entry name" value="ATP_synth_a_bact"/>
    <property type="match status" value="1"/>
</dbReference>
<evidence type="ECO:0000256" key="7">
    <source>
        <dbReference type="ARBA" id="ARBA00022989"/>
    </source>
</evidence>
<keyword evidence="11" id="KW-1003">Cell membrane</keyword>
<keyword evidence="15" id="KW-1185">Reference proteome</keyword>
<dbReference type="InterPro" id="IPR000568">
    <property type="entry name" value="ATP_synth_F0_asu"/>
</dbReference>
<organism evidence="14 15">
    <name type="scientific">Arsenicicoccus cauae</name>
    <dbReference type="NCBI Taxonomy" id="2663847"/>
    <lineage>
        <taxon>Bacteria</taxon>
        <taxon>Bacillati</taxon>
        <taxon>Actinomycetota</taxon>
        <taxon>Actinomycetes</taxon>
        <taxon>Micrococcales</taxon>
        <taxon>Intrasporangiaceae</taxon>
        <taxon>Arsenicicoccus</taxon>
    </lineage>
</organism>
<evidence type="ECO:0000256" key="1">
    <source>
        <dbReference type="ARBA" id="ARBA00004141"/>
    </source>
</evidence>
<dbReference type="EMBL" id="WLVL01000037">
    <property type="protein sequence ID" value="MTB72274.1"/>
    <property type="molecule type" value="Genomic_DNA"/>
</dbReference>
<dbReference type="Pfam" id="PF00119">
    <property type="entry name" value="ATP-synt_A"/>
    <property type="match status" value="1"/>
</dbReference>
<evidence type="ECO:0000256" key="10">
    <source>
        <dbReference type="ARBA" id="ARBA00023310"/>
    </source>
</evidence>
<evidence type="ECO:0000313" key="14">
    <source>
        <dbReference type="EMBL" id="MTB72274.1"/>
    </source>
</evidence>
<dbReference type="PANTHER" id="PTHR11410:SF0">
    <property type="entry name" value="ATP SYNTHASE SUBUNIT A"/>
    <property type="match status" value="1"/>
</dbReference>
<feature type="transmembrane region" description="Helical" evidence="11">
    <location>
        <begin position="194"/>
        <end position="218"/>
    </location>
</feature>
<evidence type="ECO:0000256" key="4">
    <source>
        <dbReference type="ARBA" id="ARBA00022547"/>
    </source>
</evidence>
<accession>A0A6I3I7Y3</accession>
<keyword evidence="7 11" id="KW-1133">Transmembrane helix</keyword>
<keyword evidence="9 11" id="KW-0472">Membrane</keyword>
<dbReference type="InterPro" id="IPR045083">
    <property type="entry name" value="ATP_synth_F0_asu_bact/mt"/>
</dbReference>
<comment type="subcellular location">
    <subcellularLocation>
        <location evidence="11 12">Cell membrane</location>
        <topology evidence="11 12">Multi-pass membrane protein</topology>
    </subcellularLocation>
    <subcellularLocation>
        <location evidence="1">Membrane</location>
        <topology evidence="1">Multi-pass membrane protein</topology>
    </subcellularLocation>
</comment>
<keyword evidence="3 11" id="KW-0813">Transport</keyword>
<evidence type="ECO:0000256" key="13">
    <source>
        <dbReference type="SAM" id="MobiDB-lite"/>
    </source>
</evidence>
<dbReference type="PRINTS" id="PR00123">
    <property type="entry name" value="ATPASEA"/>
</dbReference>
<dbReference type="SUPFAM" id="SSF81336">
    <property type="entry name" value="F1F0 ATP synthase subunit A"/>
    <property type="match status" value="1"/>
</dbReference>
<evidence type="ECO:0000256" key="6">
    <source>
        <dbReference type="ARBA" id="ARBA00022781"/>
    </source>
</evidence>
<evidence type="ECO:0000256" key="8">
    <source>
        <dbReference type="ARBA" id="ARBA00023065"/>
    </source>
</evidence>
<gene>
    <name evidence="11 14" type="primary">atpB</name>
    <name evidence="14" type="ORF">GGG17_09880</name>
</gene>
<dbReference type="Proteomes" id="UP000431092">
    <property type="component" value="Unassembled WGS sequence"/>
</dbReference>
<comment type="similarity">
    <text evidence="2 11 12">Belongs to the ATPase A chain family.</text>
</comment>
<keyword evidence="8 11" id="KW-0406">Ion transport</keyword>
<evidence type="ECO:0000256" key="9">
    <source>
        <dbReference type="ARBA" id="ARBA00023136"/>
    </source>
</evidence>
<feature type="transmembrane region" description="Helical" evidence="11">
    <location>
        <begin position="256"/>
        <end position="273"/>
    </location>
</feature>
<reference evidence="14 15" key="1">
    <citation type="submission" date="2019-11" db="EMBL/GenBank/DDBJ databases">
        <title>Whole genome sequencing identifies a novel species of the genus Arsenicicoccus isolated from human blood.</title>
        <authorList>
            <person name="Jeong J.H."/>
            <person name="Kweon O.J."/>
            <person name="Kim H.R."/>
            <person name="Kim T.-H."/>
            <person name="Ha S.-M."/>
            <person name="Lee M.-K."/>
        </authorList>
    </citation>
    <scope>NUCLEOTIDE SEQUENCE [LARGE SCALE GENOMIC DNA]</scope>
    <source>
        <strain evidence="14 15">MKL-02</strain>
    </source>
</reference>
<dbReference type="CDD" id="cd00310">
    <property type="entry name" value="ATP-synt_Fo_a_6"/>
    <property type="match status" value="1"/>
</dbReference>
<evidence type="ECO:0000313" key="15">
    <source>
        <dbReference type="Proteomes" id="UP000431092"/>
    </source>
</evidence>
<keyword evidence="10 11" id="KW-0066">ATP synthesis</keyword>
<sequence>MSYGSGTVGPDCDDESTPRRRSRPHRPVQHQRGDTVIVTARPAVGSLPASSGEGFTPPSPGDFYVPLIGDWFTRPMLLALLSVVLLVGWLLWASRRVAVVPTKRQWFLEQAYDFVRNGVARDMIGSRDFKRFTPLLFALFLFIIVNNWFGSTPFTNFPTLSRIGMVIPLVAIVYIGYHYAGIKKHGLGGYFKMLVPAGVPIFLAPIIFILEFASFFLIRPLTLTLRLFGNMFAGHMLMGVFILGGAYLLLSGNPGFMVAGVGAFVMGFLMQLLELLIQAIQAYVFVMLAASYFGGAVADEH</sequence>
<feature type="region of interest" description="Disordered" evidence="13">
    <location>
        <begin position="1"/>
        <end position="34"/>
    </location>
</feature>
<evidence type="ECO:0000256" key="2">
    <source>
        <dbReference type="ARBA" id="ARBA00006810"/>
    </source>
</evidence>
<name>A0A6I3I7Y3_9MICO</name>
<protein>
    <recommendedName>
        <fullName evidence="11 12">ATP synthase subunit a</fullName>
    </recommendedName>
    <alternativeName>
        <fullName evidence="11">ATP synthase F0 sector subunit a</fullName>
    </alternativeName>
    <alternativeName>
        <fullName evidence="11">F-ATPase subunit 6</fullName>
    </alternativeName>
</protein>
<dbReference type="AlphaFoldDB" id="A0A6I3I7Y3"/>
<evidence type="ECO:0000256" key="11">
    <source>
        <dbReference type="HAMAP-Rule" id="MF_01393"/>
    </source>
</evidence>
<dbReference type="NCBIfam" id="TIGR01131">
    <property type="entry name" value="ATP_synt_6_or_A"/>
    <property type="match status" value="1"/>
</dbReference>
<feature type="transmembrane region" description="Helical" evidence="11">
    <location>
        <begin position="132"/>
        <end position="150"/>
    </location>
</feature>
<dbReference type="InterPro" id="IPR023011">
    <property type="entry name" value="ATP_synth_F0_asu_AS"/>
</dbReference>
<dbReference type="InterPro" id="IPR035908">
    <property type="entry name" value="F0_ATP_A_sf"/>
</dbReference>
<evidence type="ECO:0000256" key="5">
    <source>
        <dbReference type="ARBA" id="ARBA00022692"/>
    </source>
</evidence>
<evidence type="ECO:0000256" key="3">
    <source>
        <dbReference type="ARBA" id="ARBA00022448"/>
    </source>
</evidence>
<comment type="function">
    <text evidence="11 12">Key component of the proton channel; it plays a direct role in the translocation of protons across the membrane.</text>
</comment>
<evidence type="ECO:0000256" key="12">
    <source>
        <dbReference type="RuleBase" id="RU000483"/>
    </source>
</evidence>
<dbReference type="Gene3D" id="1.20.120.220">
    <property type="entry name" value="ATP synthase, F0 complex, subunit A"/>
    <property type="match status" value="1"/>
</dbReference>
<feature type="compositionally biased region" description="Basic residues" evidence="13">
    <location>
        <begin position="19"/>
        <end position="29"/>
    </location>
</feature>
<feature type="transmembrane region" description="Helical" evidence="11">
    <location>
        <begin position="230"/>
        <end position="249"/>
    </location>
</feature>
<feature type="transmembrane region" description="Helical" evidence="11">
    <location>
        <begin position="162"/>
        <end position="182"/>
    </location>
</feature>
<dbReference type="GO" id="GO:0046933">
    <property type="term" value="F:proton-transporting ATP synthase activity, rotational mechanism"/>
    <property type="evidence" value="ECO:0007669"/>
    <property type="project" value="UniProtKB-UniRule"/>
</dbReference>
<dbReference type="PANTHER" id="PTHR11410">
    <property type="entry name" value="ATP SYNTHASE SUBUNIT A"/>
    <property type="match status" value="1"/>
</dbReference>
<dbReference type="GO" id="GO:0045259">
    <property type="term" value="C:proton-transporting ATP synthase complex"/>
    <property type="evidence" value="ECO:0007669"/>
    <property type="project" value="UniProtKB-KW"/>
</dbReference>
<keyword evidence="6 11" id="KW-0375">Hydrogen ion transport</keyword>
<dbReference type="PROSITE" id="PS00449">
    <property type="entry name" value="ATPASE_A"/>
    <property type="match status" value="1"/>
</dbReference>